<proteinExistence type="predicted"/>
<protein>
    <recommendedName>
        <fullName evidence="2">Rhs element Vgr protein</fullName>
    </recommendedName>
</protein>
<evidence type="ECO:0000313" key="1">
    <source>
        <dbReference type="EMBL" id="VAW70707.1"/>
    </source>
</evidence>
<reference evidence="1" key="1">
    <citation type="submission" date="2018-06" db="EMBL/GenBank/DDBJ databases">
        <authorList>
            <person name="Zhirakovskaya E."/>
        </authorList>
    </citation>
    <scope>NUCLEOTIDE SEQUENCE</scope>
</reference>
<name>A0A3B0Y5A8_9ZZZZ</name>
<dbReference type="AlphaFoldDB" id="A0A3B0Y5A8"/>
<evidence type="ECO:0008006" key="2">
    <source>
        <dbReference type="Google" id="ProtNLM"/>
    </source>
</evidence>
<gene>
    <name evidence="1" type="ORF">MNBD_GAMMA12-2381</name>
</gene>
<dbReference type="EMBL" id="UOFL01000001">
    <property type="protein sequence ID" value="VAW70707.1"/>
    <property type="molecule type" value="Genomic_DNA"/>
</dbReference>
<sequence length="158" mass="17319">MVNKQIVHEFKDTNNIEGAAENESPMMNCIARVAEVSNHQALLIEFSGVENTAERYIEITAHLNNVPPLKVGDQVLVTATEQDYIVTGRLRTEEESPLDGLTYSDGKLNLLAGKAIKIQTGDAVIELTATGKIKIDGKNIYSLSEGRHRLQGSTIELN</sequence>
<organism evidence="1">
    <name type="scientific">hydrothermal vent metagenome</name>
    <dbReference type="NCBI Taxonomy" id="652676"/>
    <lineage>
        <taxon>unclassified sequences</taxon>
        <taxon>metagenomes</taxon>
        <taxon>ecological metagenomes</taxon>
    </lineage>
</organism>
<accession>A0A3B0Y5A8</accession>